<accession>A0A133UKK0</accession>
<evidence type="ECO:0000313" key="2">
    <source>
        <dbReference type="EMBL" id="KXA94718.1"/>
    </source>
</evidence>
<reference evidence="2 3" key="1">
    <citation type="journal article" date="2016" name="Sci. Rep.">
        <title>Metabolic traits of an uncultured archaeal lineage -MSBL1- from brine pools of the Red Sea.</title>
        <authorList>
            <person name="Mwirichia R."/>
            <person name="Alam I."/>
            <person name="Rashid M."/>
            <person name="Vinu M."/>
            <person name="Ba-Alawi W."/>
            <person name="Anthony Kamau A."/>
            <person name="Kamanda Ngugi D."/>
            <person name="Goker M."/>
            <person name="Klenk H.P."/>
            <person name="Bajic V."/>
            <person name="Stingl U."/>
        </authorList>
    </citation>
    <scope>NUCLEOTIDE SEQUENCE [LARGE SCALE GENOMIC DNA]</scope>
    <source>
        <strain evidence="2">SCGC-AAA259I07</strain>
    </source>
</reference>
<evidence type="ECO:0000256" key="1">
    <source>
        <dbReference type="SAM" id="MobiDB-lite"/>
    </source>
</evidence>
<name>A0A133UKK0_9EURY</name>
<dbReference type="Proteomes" id="UP000070155">
    <property type="component" value="Unassembled WGS sequence"/>
</dbReference>
<organism evidence="2 3">
    <name type="scientific">candidate division MSBL1 archaeon SCGC-AAA259I07</name>
    <dbReference type="NCBI Taxonomy" id="1698266"/>
    <lineage>
        <taxon>Archaea</taxon>
        <taxon>Methanobacteriati</taxon>
        <taxon>Methanobacteriota</taxon>
        <taxon>candidate division MSBL1</taxon>
    </lineage>
</organism>
<feature type="compositionally biased region" description="Basic and acidic residues" evidence="1">
    <location>
        <begin position="32"/>
        <end position="43"/>
    </location>
</feature>
<keyword evidence="3" id="KW-1185">Reference proteome</keyword>
<evidence type="ECO:0000313" key="3">
    <source>
        <dbReference type="Proteomes" id="UP000070155"/>
    </source>
</evidence>
<comment type="caution">
    <text evidence="2">The sequence shown here is derived from an EMBL/GenBank/DDBJ whole genome shotgun (WGS) entry which is preliminary data.</text>
</comment>
<proteinExistence type="predicted"/>
<feature type="compositionally biased region" description="Basic and acidic residues" evidence="1">
    <location>
        <begin position="59"/>
        <end position="68"/>
    </location>
</feature>
<dbReference type="EMBL" id="LHXQ01000032">
    <property type="protein sequence ID" value="KXA94718.1"/>
    <property type="molecule type" value="Genomic_DNA"/>
</dbReference>
<feature type="region of interest" description="Disordered" evidence="1">
    <location>
        <begin position="32"/>
        <end position="68"/>
    </location>
</feature>
<sequence>METKNATETDREKIQKRLELMRTSKLRDKSRIASAMEKQDSIRKKAGRGKSLTSRIRKWRDSEHALGS</sequence>
<dbReference type="AlphaFoldDB" id="A0A133UKK0"/>
<gene>
    <name evidence="2" type="ORF">AKJ36_02350</name>
</gene>
<protein>
    <submittedName>
        <fullName evidence="2">Uncharacterized protein</fullName>
    </submittedName>
</protein>